<dbReference type="InterPro" id="IPR037152">
    <property type="entry name" value="L-asparaginase_N_sf"/>
</dbReference>
<dbReference type="EMBL" id="CAJPIJ010000003">
    <property type="protein sequence ID" value="CAG1962535.1"/>
    <property type="molecule type" value="Genomic_DNA"/>
</dbReference>
<dbReference type="AlphaFoldDB" id="A0A2H3G117"/>
<dbReference type="InterPro" id="IPR040919">
    <property type="entry name" value="Asparaginase_C"/>
</dbReference>
<feature type="domain" description="L-asparaginase N-terminal" evidence="1">
    <location>
        <begin position="10"/>
        <end position="203"/>
    </location>
</feature>
<dbReference type="PROSITE" id="PS51732">
    <property type="entry name" value="ASN_GLN_ASE_3"/>
    <property type="match status" value="1"/>
</dbReference>
<evidence type="ECO:0000259" key="2">
    <source>
        <dbReference type="Pfam" id="PF17763"/>
    </source>
</evidence>
<dbReference type="Gene3D" id="3.40.50.40">
    <property type="match status" value="1"/>
</dbReference>
<name>A0A2H3G117_GIBZA</name>
<dbReference type="GO" id="GO:0004067">
    <property type="term" value="F:asparaginase activity"/>
    <property type="evidence" value="ECO:0007669"/>
    <property type="project" value="UniProtKB-UniRule"/>
</dbReference>
<reference evidence="3" key="1">
    <citation type="submission" date="2021-03" db="EMBL/GenBank/DDBJ databases">
        <authorList>
            <person name="Alouane T."/>
            <person name="Langin T."/>
            <person name="Bonhomme L."/>
        </authorList>
    </citation>
    <scope>NUCLEOTIDE SEQUENCE</scope>
    <source>
        <strain evidence="3">MDC_Fg202</strain>
    </source>
</reference>
<gene>
    <name evidence="3" type="ORF">MDCFG202_LOCUS1979</name>
</gene>
<dbReference type="PIRSF" id="PIRSF500176">
    <property type="entry name" value="L_ASNase"/>
    <property type="match status" value="1"/>
</dbReference>
<dbReference type="InterPro" id="IPR006034">
    <property type="entry name" value="Asparaginase/glutaminase-like"/>
</dbReference>
<dbReference type="InterPro" id="IPR027473">
    <property type="entry name" value="L-asparaginase_C"/>
</dbReference>
<protein>
    <submittedName>
        <fullName evidence="3">Uncharacterized protein</fullName>
    </submittedName>
</protein>
<dbReference type="Gene3D" id="3.40.50.1170">
    <property type="entry name" value="L-asparaginase, N-terminal domain"/>
    <property type="match status" value="1"/>
</dbReference>
<dbReference type="InterPro" id="IPR027474">
    <property type="entry name" value="L-asparaginase_N"/>
</dbReference>
<dbReference type="OMA" id="KCRILLW"/>
<dbReference type="SUPFAM" id="SSF53774">
    <property type="entry name" value="Glutaminase/Asparaginase"/>
    <property type="match status" value="1"/>
</dbReference>
<dbReference type="InterPro" id="IPR036152">
    <property type="entry name" value="Asp/glu_Ase-like_sf"/>
</dbReference>
<proteinExistence type="predicted"/>
<evidence type="ECO:0000313" key="4">
    <source>
        <dbReference type="Proteomes" id="UP000746612"/>
    </source>
</evidence>
<dbReference type="GO" id="GO:0009066">
    <property type="term" value="P:aspartate family amino acid metabolic process"/>
    <property type="evidence" value="ECO:0007669"/>
    <property type="project" value="UniProtKB-ARBA"/>
</dbReference>
<dbReference type="Proteomes" id="UP000746612">
    <property type="component" value="Unassembled WGS sequence"/>
</dbReference>
<dbReference type="PANTHER" id="PTHR11707">
    <property type="entry name" value="L-ASPARAGINASE"/>
    <property type="match status" value="1"/>
</dbReference>
<evidence type="ECO:0000259" key="1">
    <source>
        <dbReference type="Pfam" id="PF00710"/>
    </source>
</evidence>
<feature type="domain" description="Asparaginase/glutaminase C-terminal" evidence="2">
    <location>
        <begin position="224"/>
        <end position="331"/>
    </location>
</feature>
<sequence>MSRLYNTGDGTILSGSTNGRLDTTNYGGPIGRLTPETLIESVSEVLDIAQIAIVNFTGGIDGASSANAGSDRFLNISMDAHKRLCSPDSDIVGAIMIHGTNTLADTVFGVDLTLNCSKPFVTTGSMRPNSALSADGSSNFYDAVRTAIHPEARDRGALIAMNNHLVSAFYATKTNGNTVSTFLAPDQGYIAQFMSGQPYFFYSPPLPKARNYLNPFKLSSPLPKVDIFYGYQGFDADLLYSAAKNGAKGIVIMGVGPSALSMAAFEAAEIFTAKALSQSLRSVRISDSQFPAPNWKRCNISSGVLRGEKALIHLQLALGAGYDFKGIQKLFEGEVRKAVYNDATAFFNGTVL</sequence>
<accession>A0A2H3G117</accession>
<dbReference type="PIRSF" id="PIRSF001220">
    <property type="entry name" value="L-ASNase_gatD"/>
    <property type="match status" value="1"/>
</dbReference>
<dbReference type="PANTHER" id="PTHR11707:SF28">
    <property type="entry name" value="60 KDA LYSOPHOSPHOLIPASE"/>
    <property type="match status" value="1"/>
</dbReference>
<dbReference type="Pfam" id="PF00710">
    <property type="entry name" value="Asparaginase"/>
    <property type="match status" value="1"/>
</dbReference>
<comment type="caution">
    <text evidence="3">The sequence shown here is derived from an EMBL/GenBank/DDBJ whole genome shotgun (WGS) entry which is preliminary data.</text>
</comment>
<organism evidence="3 4">
    <name type="scientific">Gibberella zeae</name>
    <name type="common">Wheat head blight fungus</name>
    <name type="synonym">Fusarium graminearum</name>
    <dbReference type="NCBI Taxonomy" id="5518"/>
    <lineage>
        <taxon>Eukaryota</taxon>
        <taxon>Fungi</taxon>
        <taxon>Dikarya</taxon>
        <taxon>Ascomycota</taxon>
        <taxon>Pezizomycotina</taxon>
        <taxon>Sordariomycetes</taxon>
        <taxon>Hypocreomycetidae</taxon>
        <taxon>Hypocreales</taxon>
        <taxon>Nectriaceae</taxon>
        <taxon>Fusarium</taxon>
    </lineage>
</organism>
<evidence type="ECO:0000313" key="3">
    <source>
        <dbReference type="EMBL" id="CAG1962535.1"/>
    </source>
</evidence>
<dbReference type="OrthoDB" id="542841at2759"/>
<dbReference type="Pfam" id="PF17763">
    <property type="entry name" value="Asparaginase_C"/>
    <property type="match status" value="1"/>
</dbReference>
<dbReference type="SMART" id="SM00870">
    <property type="entry name" value="Asparaginase"/>
    <property type="match status" value="1"/>
</dbReference>